<proteinExistence type="predicted"/>
<accession>A0ACC0D047</accession>
<organism evidence="1 2">
    <name type="scientific">Hypoxylon rubiginosum</name>
    <dbReference type="NCBI Taxonomy" id="110542"/>
    <lineage>
        <taxon>Eukaryota</taxon>
        <taxon>Fungi</taxon>
        <taxon>Dikarya</taxon>
        <taxon>Ascomycota</taxon>
        <taxon>Pezizomycotina</taxon>
        <taxon>Sordariomycetes</taxon>
        <taxon>Xylariomycetidae</taxon>
        <taxon>Xylariales</taxon>
        <taxon>Hypoxylaceae</taxon>
        <taxon>Hypoxylon</taxon>
    </lineage>
</organism>
<keyword evidence="2" id="KW-1185">Reference proteome</keyword>
<name>A0ACC0D047_9PEZI</name>
<dbReference type="EMBL" id="MU394320">
    <property type="protein sequence ID" value="KAI6085940.1"/>
    <property type="molecule type" value="Genomic_DNA"/>
</dbReference>
<evidence type="ECO:0000313" key="2">
    <source>
        <dbReference type="Proteomes" id="UP001497680"/>
    </source>
</evidence>
<sequence>MGNSLSSIIDGLVDNTDEEKVVKDTLYALYEVGLSRTQSVVAEATSVQNTVYVPFSKVLFQKQQILCNTSTDADGIVDGIKDAVSNLIQGQILDGVTDIIRHGLKVVLGSSIGQISSEHTYAIIATELGALLRIDTDVYNFETTSEKLMTTAKNVTAITAVISSVDGSKLTASDIRALVSLTYSASPIQKQSDILKLVMAAWEEDRKGNFDSTSLGLSGEALERFRSHFVPSEYERNSPVPRNLQNQSDVLAIRKKPALTYRRGVKSLLQESVLKHTNEKQDYNRRQPRVSAERDMISIVITLCKPVDSYWIEHMGERFREYSEPGFFEYVGFADATNGNVISYQYKVVDPDTFETCRLWSNDIISEIRTTIGDYVRPVSSLHLQYKNGPTVGATSIEYYNVVTNKTRDTVVFCSPDPDPHRWELTILPDQTAFLSFKTLYIRNSEDQTRWLTYIDLNDRGTVLPEPHQEVTLHAITMVGEEFAGLDLGYEMTFSRDGKPHSIQYATKFISSSVMDQPNRPI</sequence>
<comment type="caution">
    <text evidence="1">The sequence shown here is derived from an EMBL/GenBank/DDBJ whole genome shotgun (WGS) entry which is preliminary data.</text>
</comment>
<protein>
    <submittedName>
        <fullName evidence="1">Uncharacterized protein</fullName>
    </submittedName>
</protein>
<evidence type="ECO:0000313" key="1">
    <source>
        <dbReference type="EMBL" id="KAI6085940.1"/>
    </source>
</evidence>
<reference evidence="1 2" key="1">
    <citation type="journal article" date="2022" name="New Phytol.">
        <title>Ecological generalism drives hyperdiversity of secondary metabolite gene clusters in xylarialean endophytes.</title>
        <authorList>
            <person name="Franco M.E.E."/>
            <person name="Wisecaver J.H."/>
            <person name="Arnold A.E."/>
            <person name="Ju Y.M."/>
            <person name="Slot J.C."/>
            <person name="Ahrendt S."/>
            <person name="Moore L.P."/>
            <person name="Eastman K.E."/>
            <person name="Scott K."/>
            <person name="Konkel Z."/>
            <person name="Mondo S.J."/>
            <person name="Kuo A."/>
            <person name="Hayes R.D."/>
            <person name="Haridas S."/>
            <person name="Andreopoulos B."/>
            <person name="Riley R."/>
            <person name="LaButti K."/>
            <person name="Pangilinan J."/>
            <person name="Lipzen A."/>
            <person name="Amirebrahimi M."/>
            <person name="Yan J."/>
            <person name="Adam C."/>
            <person name="Keymanesh K."/>
            <person name="Ng V."/>
            <person name="Louie K."/>
            <person name="Northen T."/>
            <person name="Drula E."/>
            <person name="Henrissat B."/>
            <person name="Hsieh H.M."/>
            <person name="Youens-Clark K."/>
            <person name="Lutzoni F."/>
            <person name="Miadlikowska J."/>
            <person name="Eastwood D.C."/>
            <person name="Hamelin R.C."/>
            <person name="Grigoriev I.V."/>
            <person name="U'Ren J.M."/>
        </authorList>
    </citation>
    <scope>NUCLEOTIDE SEQUENCE [LARGE SCALE GENOMIC DNA]</scope>
    <source>
        <strain evidence="1 2">ER1909</strain>
    </source>
</reference>
<gene>
    <name evidence="1" type="ORF">F4821DRAFT_239452</name>
</gene>
<dbReference type="Proteomes" id="UP001497680">
    <property type="component" value="Unassembled WGS sequence"/>
</dbReference>